<dbReference type="PANTHER" id="PTHR14145">
    <property type="entry name" value="26S PROTESOME SUBUNIT 6"/>
    <property type="match status" value="1"/>
</dbReference>
<keyword evidence="5" id="KW-1185">Reference proteome</keyword>
<gene>
    <name evidence="4" type="ORF">AB205_0055490</name>
</gene>
<protein>
    <recommendedName>
        <fullName evidence="6">26S proteasome non-ATPase regulatory subunit 6</fullName>
    </recommendedName>
</protein>
<evidence type="ECO:0000259" key="2">
    <source>
        <dbReference type="Pfam" id="PF10602"/>
    </source>
</evidence>
<dbReference type="OrthoDB" id="1452at2759"/>
<dbReference type="Proteomes" id="UP000228934">
    <property type="component" value="Unassembled WGS sequence"/>
</dbReference>
<feature type="domain" description="26S proteasome regulatory subunit Rpn7 N-terminal" evidence="2">
    <location>
        <begin position="69"/>
        <end position="190"/>
    </location>
</feature>
<dbReference type="InterPro" id="IPR019585">
    <property type="entry name" value="Rpn7/CSN1"/>
</dbReference>
<sequence length="303" mass="34904">MPLENLEEEGLPKNPDLRIAQLKFLLGLPDTRSDVRLRAELMEAVTGNTATNAADLKYGHLPVPGSSDEGALTAFRKTYDKTVALGHRLDIVFYLLRIGLFYMDNDLITRNTEKARSLIEEGGDWDRRNRLKVYQGLYCVAIRDFKQAAELFLDTVSTFTSYELMDYKTFVTYTVYVSMIALDRPDLREKVIKGAEILEVLHSLPTVRQYLFSLYECRYSVFFQSLVVVKSMFVLTTEMRKFEGARELSRFIAAGRLHCKIDKVNGIVETNRPDSKNWQYQETIKKGDLLLNRVQKLSRVINM</sequence>
<evidence type="ECO:0000259" key="3">
    <source>
        <dbReference type="Pfam" id="PF21154"/>
    </source>
</evidence>
<dbReference type="Gene3D" id="1.25.40.570">
    <property type="match status" value="1"/>
</dbReference>
<dbReference type="InterPro" id="IPR045135">
    <property type="entry name" value="Rpn7_N"/>
</dbReference>
<dbReference type="Pfam" id="PF10602">
    <property type="entry name" value="RPN7"/>
    <property type="match status" value="1"/>
</dbReference>
<dbReference type="GO" id="GO:0005838">
    <property type="term" value="C:proteasome regulatory particle"/>
    <property type="evidence" value="ECO:0007669"/>
    <property type="project" value="TreeGrafter"/>
</dbReference>
<organism evidence="4 5">
    <name type="scientific">Aquarana catesbeiana</name>
    <name type="common">American bullfrog</name>
    <name type="synonym">Rana catesbeiana</name>
    <dbReference type="NCBI Taxonomy" id="8400"/>
    <lineage>
        <taxon>Eukaryota</taxon>
        <taxon>Metazoa</taxon>
        <taxon>Chordata</taxon>
        <taxon>Craniata</taxon>
        <taxon>Vertebrata</taxon>
        <taxon>Euteleostomi</taxon>
        <taxon>Amphibia</taxon>
        <taxon>Batrachia</taxon>
        <taxon>Anura</taxon>
        <taxon>Neobatrachia</taxon>
        <taxon>Ranoidea</taxon>
        <taxon>Ranidae</taxon>
        <taxon>Aquarana</taxon>
    </lineage>
</organism>
<proteinExistence type="predicted"/>
<evidence type="ECO:0000313" key="4">
    <source>
        <dbReference type="EMBL" id="PIO28115.1"/>
    </source>
</evidence>
<feature type="domain" description="26S proteasome regulatory subunit RPN7/PSMD6 C-terminal helix" evidence="3">
    <location>
        <begin position="279"/>
        <end position="301"/>
    </location>
</feature>
<dbReference type="GO" id="GO:0043161">
    <property type="term" value="P:proteasome-mediated ubiquitin-dependent protein catabolic process"/>
    <property type="evidence" value="ECO:0007669"/>
    <property type="project" value="TreeGrafter"/>
</dbReference>
<keyword evidence="1" id="KW-0647">Proteasome</keyword>
<accession>A0A2G9RK26</accession>
<dbReference type="EMBL" id="KV943590">
    <property type="protein sequence ID" value="PIO28115.1"/>
    <property type="molecule type" value="Genomic_DNA"/>
</dbReference>
<name>A0A2G9RK26_AQUCT</name>
<dbReference type="PANTHER" id="PTHR14145:SF1">
    <property type="entry name" value="26S PROTEASOME NON-ATPASE REGULATORY SUBUNIT 6"/>
    <property type="match status" value="1"/>
</dbReference>
<evidence type="ECO:0000256" key="1">
    <source>
        <dbReference type="ARBA" id="ARBA00022942"/>
    </source>
</evidence>
<evidence type="ECO:0000313" key="5">
    <source>
        <dbReference type="Proteomes" id="UP000228934"/>
    </source>
</evidence>
<dbReference type="Pfam" id="PF21154">
    <property type="entry name" value="RPN7_PSMD6_C"/>
    <property type="match status" value="1"/>
</dbReference>
<evidence type="ECO:0008006" key="6">
    <source>
        <dbReference type="Google" id="ProtNLM"/>
    </source>
</evidence>
<dbReference type="AlphaFoldDB" id="A0A2G9RK26"/>
<dbReference type="InterPro" id="IPR049549">
    <property type="entry name" value="RPN7_PSMD6_C"/>
</dbReference>
<reference evidence="5" key="1">
    <citation type="journal article" date="2017" name="Nat. Commun.">
        <title>The North American bullfrog draft genome provides insight into hormonal regulation of long noncoding RNA.</title>
        <authorList>
            <person name="Hammond S.A."/>
            <person name="Warren R.L."/>
            <person name="Vandervalk B.P."/>
            <person name="Kucuk E."/>
            <person name="Khan H."/>
            <person name="Gibb E.A."/>
            <person name="Pandoh P."/>
            <person name="Kirk H."/>
            <person name="Zhao Y."/>
            <person name="Jones M."/>
            <person name="Mungall A.J."/>
            <person name="Coope R."/>
            <person name="Pleasance S."/>
            <person name="Moore R.A."/>
            <person name="Holt R.A."/>
            <person name="Round J.M."/>
            <person name="Ohora S."/>
            <person name="Walle B.V."/>
            <person name="Veldhoen N."/>
            <person name="Helbing C.C."/>
            <person name="Birol I."/>
        </authorList>
    </citation>
    <scope>NUCLEOTIDE SEQUENCE [LARGE SCALE GENOMIC DNA]</scope>
</reference>